<reference evidence="1 2" key="1">
    <citation type="submission" date="2018-08" db="EMBL/GenBank/DDBJ databases">
        <title>Bacillus chawlae sp. nov., Bacillus glennii sp. nov., and Bacillus saganii sp. nov. Isolated from the Vehicle Assembly Building at Kennedy Space Center where the Viking Spacecraft were Assembled.</title>
        <authorList>
            <person name="Seuylemezian A."/>
            <person name="Vaishampayan P."/>
        </authorList>
    </citation>
    <scope>NUCLEOTIDE SEQUENCE [LARGE SCALE GENOMIC DNA]</scope>
    <source>
        <strain evidence="1 2">V47-23a</strain>
    </source>
</reference>
<dbReference type="Proteomes" id="UP000264541">
    <property type="component" value="Unassembled WGS sequence"/>
</dbReference>
<comment type="caution">
    <text evidence="1">The sequence shown here is derived from an EMBL/GenBank/DDBJ whole genome shotgun (WGS) entry which is preliminary data.</text>
</comment>
<proteinExistence type="predicted"/>
<evidence type="ECO:0000313" key="2">
    <source>
        <dbReference type="Proteomes" id="UP000264541"/>
    </source>
</evidence>
<dbReference type="EMBL" id="QVTE01000044">
    <property type="protein sequence ID" value="RFU67393.1"/>
    <property type="molecule type" value="Genomic_DNA"/>
</dbReference>
<accession>A0A372LKW3</accession>
<name>A0A372LKW3_9BACI</name>
<protein>
    <submittedName>
        <fullName evidence="1">Uncharacterized protein</fullName>
    </submittedName>
</protein>
<sequence>MSVQKTIEKFEESFQVIVGEISLFEKINKNIIGILDNSVNSVKMSDFRIGNFGSIFDDLRRTFEEITKASIQIAEIAEIAGQLSCLNKELADKFKGG</sequence>
<gene>
    <name evidence="1" type="ORF">D0469_15095</name>
</gene>
<dbReference type="AlphaFoldDB" id="A0A372LKW3"/>
<organism evidence="1 2">
    <name type="scientific">Peribacillus saganii</name>
    <dbReference type="NCBI Taxonomy" id="2303992"/>
    <lineage>
        <taxon>Bacteria</taxon>
        <taxon>Bacillati</taxon>
        <taxon>Bacillota</taxon>
        <taxon>Bacilli</taxon>
        <taxon>Bacillales</taxon>
        <taxon>Bacillaceae</taxon>
        <taxon>Peribacillus</taxon>
    </lineage>
</organism>
<keyword evidence="2" id="KW-1185">Reference proteome</keyword>
<evidence type="ECO:0000313" key="1">
    <source>
        <dbReference type="EMBL" id="RFU67393.1"/>
    </source>
</evidence>